<dbReference type="InterPro" id="IPR002747">
    <property type="entry name" value="SAM_OH_AdoTrfase"/>
</dbReference>
<keyword evidence="1" id="KW-0949">S-adenosyl-L-methionine</keyword>
<evidence type="ECO:0000256" key="1">
    <source>
        <dbReference type="ARBA" id="ARBA00022691"/>
    </source>
</evidence>
<dbReference type="SUPFAM" id="SSF102522">
    <property type="entry name" value="Bacterial fluorinating enzyme, N-terminal domain"/>
    <property type="match status" value="1"/>
</dbReference>
<reference evidence="5 6" key="1">
    <citation type="submission" date="2020-01" db="EMBL/GenBank/DDBJ databases">
        <title>A novel Bacillus sp. from Pasinler.</title>
        <authorList>
            <person name="Adiguzel A."/>
            <person name="Ay H."/>
            <person name="Baltaci M.O."/>
        </authorList>
    </citation>
    <scope>NUCLEOTIDE SEQUENCE [LARGE SCALE GENOMIC DNA]</scope>
    <source>
        <strain evidence="5 6">P1</strain>
    </source>
</reference>
<proteinExistence type="inferred from homology"/>
<keyword evidence="6" id="KW-1185">Reference proteome</keyword>
<organism evidence="5 6">
    <name type="scientific">Pallidibacillus pasinlerensis</name>
    <dbReference type="NCBI Taxonomy" id="2703818"/>
    <lineage>
        <taxon>Bacteria</taxon>
        <taxon>Bacillati</taxon>
        <taxon>Bacillota</taxon>
        <taxon>Bacilli</taxon>
        <taxon>Bacillales</taxon>
        <taxon>Bacillaceae</taxon>
        <taxon>Pallidibacillus</taxon>
    </lineage>
</organism>
<evidence type="ECO:0000259" key="3">
    <source>
        <dbReference type="Pfam" id="PF01887"/>
    </source>
</evidence>
<dbReference type="Proteomes" id="UP000743899">
    <property type="component" value="Unassembled WGS sequence"/>
</dbReference>
<evidence type="ECO:0000256" key="2">
    <source>
        <dbReference type="ARBA" id="ARBA00024035"/>
    </source>
</evidence>
<dbReference type="InterPro" id="IPR023227">
    <property type="entry name" value="SAM_OH_AdoTrfase_C_sf"/>
</dbReference>
<gene>
    <name evidence="5" type="ORF">GW534_06155</name>
</gene>
<dbReference type="InterPro" id="IPR046469">
    <property type="entry name" value="SAM_HAT_N"/>
</dbReference>
<evidence type="ECO:0000313" key="5">
    <source>
        <dbReference type="EMBL" id="NCU17355.1"/>
    </source>
</evidence>
<accession>A0ABX0A512</accession>
<dbReference type="PANTHER" id="PTHR35092:SF1">
    <property type="entry name" value="CHLORINASE MJ1651"/>
    <property type="match status" value="1"/>
</dbReference>
<dbReference type="Pfam" id="PF20257">
    <property type="entry name" value="SAM_HAT_C"/>
    <property type="match status" value="1"/>
</dbReference>
<feature type="domain" description="S-adenosyl-l-methionine hydroxide adenosyltransferase C-terminal" evidence="4">
    <location>
        <begin position="179"/>
        <end position="273"/>
    </location>
</feature>
<dbReference type="EMBL" id="JAACYS010000019">
    <property type="protein sequence ID" value="NCU17355.1"/>
    <property type="molecule type" value="Genomic_DNA"/>
</dbReference>
<comment type="similarity">
    <text evidence="2">Belongs to the SAM hydrolase / SAM-dependent halogenase family.</text>
</comment>
<protein>
    <submittedName>
        <fullName evidence="5">S-adenosyl-l-methionine hydroxide adenosyltransferase family protein</fullName>
    </submittedName>
</protein>
<dbReference type="SUPFAM" id="SSF101852">
    <property type="entry name" value="Bacterial fluorinating enzyme, C-terminal domain"/>
    <property type="match status" value="1"/>
</dbReference>
<evidence type="ECO:0000313" key="6">
    <source>
        <dbReference type="Proteomes" id="UP000743899"/>
    </source>
</evidence>
<dbReference type="PIRSF" id="PIRSF006779">
    <property type="entry name" value="UCP006779"/>
    <property type="match status" value="1"/>
</dbReference>
<sequence length="279" mass="31292">MNRPIVFQTDFGRSDGAVSAMYGVALSVNPTLQIYDLTHDIPQFNIWDASYRLYQTINYWPAETVFVSVVDPGVGSNRKSVVAKTKFNNYVITPDNGTLTHLINEIGITKAWVIDEEKNRLPNSGVSYTFHGRDIFAYTGARIASGVIKLEDVGEEVPIEQLVKLRIPKVQSENGTIIGNIDILDIRFGNLWTNINYDLFKELKVSFGDVFEVTIENGSRQVYKSRMSFVRTFAETHLGDPLLFVNSLDKIGVAINQGSFANAYGIKSGVKWRICLRPL</sequence>
<name>A0ABX0A512_9BACI</name>
<dbReference type="Pfam" id="PF01887">
    <property type="entry name" value="SAM_HAT_N"/>
    <property type="match status" value="1"/>
</dbReference>
<dbReference type="Gene3D" id="2.40.30.90">
    <property type="entry name" value="Bacterial fluorinating enzyme like"/>
    <property type="match status" value="1"/>
</dbReference>
<feature type="domain" description="S-adenosyl-l-methionine hydroxide adenosyltransferase N-terminal" evidence="3">
    <location>
        <begin position="5"/>
        <end position="154"/>
    </location>
</feature>
<evidence type="ECO:0000259" key="4">
    <source>
        <dbReference type="Pfam" id="PF20257"/>
    </source>
</evidence>
<dbReference type="Gene3D" id="3.40.50.10790">
    <property type="entry name" value="S-adenosyl-l-methionine hydroxide adenosyltransferase, N-terminal"/>
    <property type="match status" value="1"/>
</dbReference>
<dbReference type="RefSeq" id="WP_161920186.1">
    <property type="nucleotide sequence ID" value="NZ_JAACYS010000019.1"/>
</dbReference>
<dbReference type="PANTHER" id="PTHR35092">
    <property type="entry name" value="CHLORINASE MJ1651"/>
    <property type="match status" value="1"/>
</dbReference>
<dbReference type="InterPro" id="IPR023228">
    <property type="entry name" value="SAM_OH_AdoTrfase_N_sf"/>
</dbReference>
<comment type="caution">
    <text evidence="5">The sequence shown here is derived from an EMBL/GenBank/DDBJ whole genome shotgun (WGS) entry which is preliminary data.</text>
</comment>
<dbReference type="InterPro" id="IPR046470">
    <property type="entry name" value="SAM_HAT_C"/>
</dbReference>